<name>A0A0E3F5P2_9CAUD</name>
<accession>A0A0E3F5P2</accession>
<dbReference type="Proteomes" id="UP000185321">
    <property type="component" value="Segment"/>
</dbReference>
<evidence type="ECO:0000313" key="3">
    <source>
        <dbReference type="Proteomes" id="UP000185321"/>
    </source>
</evidence>
<keyword evidence="3" id="KW-1185">Reference proteome</keyword>
<evidence type="ECO:0000313" key="2">
    <source>
        <dbReference type="EMBL" id="AIX21536.1"/>
    </source>
</evidence>
<dbReference type="EMBL" id="KJ019058">
    <property type="protein sequence ID" value="AIX21536.1"/>
    <property type="molecule type" value="Genomic_DNA"/>
</dbReference>
<keyword evidence="1" id="KW-0812">Transmembrane</keyword>
<protein>
    <submittedName>
        <fullName evidence="2">Uncharacterized protein</fullName>
    </submittedName>
</protein>
<keyword evidence="1" id="KW-1133">Transmembrane helix</keyword>
<reference evidence="2 3" key="1">
    <citation type="submission" date="2013-12" db="EMBL/GenBank/DDBJ databases">
        <title>Ecological redundancy of diverse viral populations within a natural community.</title>
        <authorList>
            <person name="Gregory A.C."/>
            <person name="LaButti K."/>
            <person name="Copeland A."/>
            <person name="Woyke T."/>
            <person name="Sullivan M.B."/>
        </authorList>
    </citation>
    <scope>NUCLEOTIDE SEQUENCE [LARGE SCALE GENOMIC DNA]</scope>
    <source>
        <strain evidence="2">Syn7803C8</strain>
    </source>
</reference>
<evidence type="ECO:0000256" key="1">
    <source>
        <dbReference type="SAM" id="Phobius"/>
    </source>
</evidence>
<feature type="transmembrane region" description="Helical" evidence="1">
    <location>
        <begin position="20"/>
        <end position="40"/>
    </location>
</feature>
<sequence length="132" mass="15276">MKVPEFKVSFQFGKKKKHPLRLYVIGAVLSFIIDMLHTFMRIPSKDLWALVDELGKEFRIEDINELVLNSPELLQARIEREVDGAIDDHLKETGHKDPEIESVFTETLEGETPLGGEMRIRGKWVPENMEDQ</sequence>
<organism evidence="2 3">
    <name type="scientific">Synechococcus phage ACG-2014f_Syn7803C8</name>
    <dbReference type="NCBI Taxonomy" id="2790336"/>
    <lineage>
        <taxon>Viruses</taxon>
        <taxon>Duplodnaviria</taxon>
        <taxon>Heunggongvirae</taxon>
        <taxon>Uroviricota</taxon>
        <taxon>Caudoviricetes</taxon>
        <taxon>Pantevenvirales</taxon>
        <taxon>Kyanoviridae</taxon>
        <taxon>Atlauavirus</taxon>
        <taxon>Atlauavirus tusconc8</taxon>
    </lineage>
</organism>
<proteinExistence type="predicted"/>
<keyword evidence="1" id="KW-0472">Membrane</keyword>
<gene>
    <name evidence="2" type="ORF">Syn7803C8_212</name>
</gene>